<comment type="similarity">
    <text evidence="2">Belongs to the drug/metabolite transporter (DMT) superfamily. Plant drug/metabolite exporter (P-DME) (TC 2.A.7.4) family.</text>
</comment>
<dbReference type="GO" id="GO:0022857">
    <property type="term" value="F:transmembrane transporter activity"/>
    <property type="evidence" value="ECO:0007669"/>
    <property type="project" value="InterPro"/>
</dbReference>
<feature type="transmembrane region" description="Helical" evidence="6">
    <location>
        <begin position="297"/>
        <end position="315"/>
    </location>
</feature>
<feature type="transmembrane region" description="Helical" evidence="6">
    <location>
        <begin position="98"/>
        <end position="118"/>
    </location>
</feature>
<accession>A0AAP0LY05</accession>
<feature type="transmembrane region" description="Helical" evidence="6">
    <location>
        <begin position="624"/>
        <end position="643"/>
    </location>
</feature>
<dbReference type="GO" id="GO:0016020">
    <property type="term" value="C:membrane"/>
    <property type="evidence" value="ECO:0007669"/>
    <property type="project" value="UniProtKB-SubCell"/>
</dbReference>
<feature type="transmembrane region" description="Helical" evidence="6">
    <location>
        <begin position="524"/>
        <end position="547"/>
    </location>
</feature>
<evidence type="ECO:0000256" key="3">
    <source>
        <dbReference type="ARBA" id="ARBA00022692"/>
    </source>
</evidence>
<feature type="transmembrane region" description="Helical" evidence="6">
    <location>
        <begin position="421"/>
        <end position="443"/>
    </location>
</feature>
<evidence type="ECO:0000256" key="5">
    <source>
        <dbReference type="ARBA" id="ARBA00023136"/>
    </source>
</evidence>
<dbReference type="PANTHER" id="PTHR31218">
    <property type="entry name" value="WAT1-RELATED PROTEIN"/>
    <property type="match status" value="1"/>
</dbReference>
<feature type="transmembrane region" description="Helical" evidence="6">
    <location>
        <begin position="70"/>
        <end position="92"/>
    </location>
</feature>
<feature type="domain" description="EamA" evidence="7">
    <location>
        <begin position="178"/>
        <end position="314"/>
    </location>
</feature>
<feature type="transmembrane region" description="Helical" evidence="6">
    <location>
        <begin position="207"/>
        <end position="228"/>
    </location>
</feature>
<feature type="transmembrane region" description="Helical" evidence="6">
    <location>
        <begin position="649"/>
        <end position="667"/>
    </location>
</feature>
<keyword evidence="5 6" id="KW-0472">Membrane</keyword>
<reference evidence="8 9" key="1">
    <citation type="submission" date="2024-05" db="EMBL/GenBank/DDBJ databases">
        <title>Haplotype-resolved chromosome-level genome assembly of Huyou (Citrus changshanensis).</title>
        <authorList>
            <person name="Miao C."/>
            <person name="Chen W."/>
            <person name="Wu Y."/>
            <person name="Wang L."/>
            <person name="Zhao S."/>
            <person name="Grierson D."/>
            <person name="Xu C."/>
            <person name="Chen K."/>
        </authorList>
    </citation>
    <scope>NUCLEOTIDE SEQUENCE [LARGE SCALE GENOMIC DNA]</scope>
    <source>
        <strain evidence="8">01-14</strain>
        <tissue evidence="8">Leaf</tissue>
    </source>
</reference>
<feature type="transmembrane region" description="Helical" evidence="6">
    <location>
        <begin position="243"/>
        <end position="260"/>
    </location>
</feature>
<feature type="transmembrane region" description="Helical" evidence="6">
    <location>
        <begin position="483"/>
        <end position="504"/>
    </location>
</feature>
<dbReference type="Pfam" id="PF00892">
    <property type="entry name" value="EamA"/>
    <property type="match status" value="3"/>
</dbReference>
<comment type="caution">
    <text evidence="8">The sequence shown here is derived from an EMBL/GenBank/DDBJ whole genome shotgun (WGS) entry which is preliminary data.</text>
</comment>
<organism evidence="8 9">
    <name type="scientific">Citrus x changshan-huyou</name>
    <dbReference type="NCBI Taxonomy" id="2935761"/>
    <lineage>
        <taxon>Eukaryota</taxon>
        <taxon>Viridiplantae</taxon>
        <taxon>Streptophyta</taxon>
        <taxon>Embryophyta</taxon>
        <taxon>Tracheophyta</taxon>
        <taxon>Spermatophyta</taxon>
        <taxon>Magnoliopsida</taxon>
        <taxon>eudicotyledons</taxon>
        <taxon>Gunneridae</taxon>
        <taxon>Pentapetalae</taxon>
        <taxon>rosids</taxon>
        <taxon>malvids</taxon>
        <taxon>Sapindales</taxon>
        <taxon>Rutaceae</taxon>
        <taxon>Aurantioideae</taxon>
        <taxon>Citrus</taxon>
    </lineage>
</organism>
<comment type="subcellular location">
    <subcellularLocation>
        <location evidence="1">Membrane</location>
        <topology evidence="1">Multi-pass membrane protein</topology>
    </subcellularLocation>
</comment>
<feature type="domain" description="EamA" evidence="7">
    <location>
        <begin position="371"/>
        <end position="499"/>
    </location>
</feature>
<evidence type="ECO:0000256" key="2">
    <source>
        <dbReference type="ARBA" id="ARBA00007635"/>
    </source>
</evidence>
<feature type="transmembrane region" description="Helical" evidence="6">
    <location>
        <begin position="595"/>
        <end position="612"/>
    </location>
</feature>
<feature type="transmembrane region" description="Helical" evidence="6">
    <location>
        <begin position="449"/>
        <end position="471"/>
    </location>
</feature>
<dbReference type="AlphaFoldDB" id="A0AAP0LY05"/>
<keyword evidence="3 6" id="KW-0812">Transmembrane</keyword>
<dbReference type="InterPro" id="IPR000620">
    <property type="entry name" value="EamA_dom"/>
</dbReference>
<dbReference type="EMBL" id="JBCGBO010000007">
    <property type="protein sequence ID" value="KAK9188956.1"/>
    <property type="molecule type" value="Genomic_DNA"/>
</dbReference>
<keyword evidence="4 6" id="KW-1133">Transmembrane helix</keyword>
<evidence type="ECO:0000313" key="9">
    <source>
        <dbReference type="Proteomes" id="UP001428341"/>
    </source>
</evidence>
<feature type="transmembrane region" description="Helical" evidence="6">
    <location>
        <begin position="272"/>
        <end position="291"/>
    </location>
</feature>
<dbReference type="InterPro" id="IPR037185">
    <property type="entry name" value="EmrE-like"/>
</dbReference>
<evidence type="ECO:0000259" key="7">
    <source>
        <dbReference type="Pfam" id="PF00892"/>
    </source>
</evidence>
<feature type="transmembrane region" description="Helical" evidence="6">
    <location>
        <begin position="388"/>
        <end position="409"/>
    </location>
</feature>
<evidence type="ECO:0000313" key="8">
    <source>
        <dbReference type="EMBL" id="KAK9188956.1"/>
    </source>
</evidence>
<dbReference type="Proteomes" id="UP001428341">
    <property type="component" value="Unassembled WGS sequence"/>
</dbReference>
<feature type="transmembrane region" description="Helical" evidence="6">
    <location>
        <begin position="39"/>
        <end position="58"/>
    </location>
</feature>
<gene>
    <name evidence="8" type="ORF">WN944_020361</name>
</gene>
<evidence type="ECO:0000256" key="1">
    <source>
        <dbReference type="ARBA" id="ARBA00004141"/>
    </source>
</evidence>
<name>A0AAP0LY05_9ROSI</name>
<dbReference type="SUPFAM" id="SSF103481">
    <property type="entry name" value="Multidrug resistance efflux transporter EmrE"/>
    <property type="match status" value="4"/>
</dbReference>
<dbReference type="InterPro" id="IPR030184">
    <property type="entry name" value="WAT1-related"/>
</dbReference>
<protein>
    <recommendedName>
        <fullName evidence="7">EamA domain-containing protein</fullName>
    </recommendedName>
</protein>
<proteinExistence type="inferred from homology"/>
<feature type="transmembrane region" description="Helical" evidence="6">
    <location>
        <begin position="175"/>
        <end position="195"/>
    </location>
</feature>
<feature type="transmembrane region" description="Helical" evidence="6">
    <location>
        <begin position="130"/>
        <end position="150"/>
    </location>
</feature>
<feature type="transmembrane region" description="Helical" evidence="6">
    <location>
        <begin position="559"/>
        <end position="580"/>
    </location>
</feature>
<sequence>MWSVGVTAVMVAVECLEVGSSTLNKAAMNKGTSDFVLIVYSNAFAAIFILLPSTFIYYRNRTRPPLTVSIICKIFGLGLISCCVQTCLYVGIGYSSPTLSSAIVDLTPAFTFILALISRMEKLDLRVQSSLAKSIGTMVSIAGALTVTLYKGPALVSMSSSSHLHNELRSPQKNWIIGGLVLAAGSFFLSLLYIVQTSIIREYPEELMATFICCVFVTIQSTVVALIAERNPNSWRLKPDTELIAIGCSAFFAVALRSLAHTWACHKKGPVYVSMYKPLGIVFAIIMGVTLLGDTLYLGSVVGATIVAFGFYSVIWGQSEEEKMIDDKDIDSLKGSKPSHKYRLLCQLRRASQMGASVTAAMVTLEFLDVGLNTVTKAAMSRGASHFILVVYSNTLAIFLLVPSSFIFYRKRTPPQLTWSIVCRIFLLGLLSCCGQMFHYFGIENGSPALASAMIDLTPGFTFILAIIFRMEKLELRVQSSQAKSFGTVLLIGGALIVTLYKGLPITSAPSKNKLINQLVQLPLSNWTIGGIFLAAHSVILAIYYIVQAWIVRDYPAELMVTLICSIFVTILSSAVSLVAEKNPNAWRLRPDIELMAIGYSAIFAVSVRSVFHTWALRKKGPVYVSMFKPLGMVVALVFGIAFLGDTLYLGSFVGAATIALGFYAVIWGQAKEEKMDEDNTEISGFKPSSPCVPLLINKSNTEDSRATFASG</sequence>
<evidence type="ECO:0000256" key="6">
    <source>
        <dbReference type="SAM" id="Phobius"/>
    </source>
</evidence>
<evidence type="ECO:0000256" key="4">
    <source>
        <dbReference type="ARBA" id="ARBA00022989"/>
    </source>
</evidence>
<keyword evidence="9" id="KW-1185">Reference proteome</keyword>
<feature type="domain" description="EamA" evidence="7">
    <location>
        <begin position="529"/>
        <end position="667"/>
    </location>
</feature>
<feature type="transmembrane region" description="Helical" evidence="6">
    <location>
        <begin position="351"/>
        <end position="368"/>
    </location>
</feature>